<name>A0A9D3XCZ6_9SAUR</name>
<keyword evidence="3" id="KW-1185">Reference proteome</keyword>
<feature type="compositionally biased region" description="Polar residues" evidence="1">
    <location>
        <begin position="64"/>
        <end position="87"/>
    </location>
</feature>
<protein>
    <submittedName>
        <fullName evidence="2">Uncharacterized protein</fullName>
    </submittedName>
</protein>
<evidence type="ECO:0000313" key="2">
    <source>
        <dbReference type="EMBL" id="KAH1177098.1"/>
    </source>
</evidence>
<accession>A0A9D3XCZ6</accession>
<comment type="caution">
    <text evidence="2">The sequence shown here is derived from an EMBL/GenBank/DDBJ whole genome shotgun (WGS) entry which is preliminary data.</text>
</comment>
<organism evidence="2 3">
    <name type="scientific">Mauremys mutica</name>
    <name type="common">yellowpond turtle</name>
    <dbReference type="NCBI Taxonomy" id="74926"/>
    <lineage>
        <taxon>Eukaryota</taxon>
        <taxon>Metazoa</taxon>
        <taxon>Chordata</taxon>
        <taxon>Craniata</taxon>
        <taxon>Vertebrata</taxon>
        <taxon>Euteleostomi</taxon>
        <taxon>Archelosauria</taxon>
        <taxon>Testudinata</taxon>
        <taxon>Testudines</taxon>
        <taxon>Cryptodira</taxon>
        <taxon>Durocryptodira</taxon>
        <taxon>Testudinoidea</taxon>
        <taxon>Geoemydidae</taxon>
        <taxon>Geoemydinae</taxon>
        <taxon>Mauremys</taxon>
    </lineage>
</organism>
<sequence length="172" mass="18134">MPGFLGFKCYLNCKLAIPVSDGHNQCVCCLGDTHIAQKCQHCLKLTARTRRARDLQLKLLMEKSPTTPGQTLPTTASDRGPSSTHPSEQPAKKLSNRQAPLSPTQESAKKCHSTSGQSAPAPTALSALVAHTVGPSSTASTSRARDSKRAGSDRGTKGKSKSHVSAPPIPKP</sequence>
<proteinExistence type="predicted"/>
<gene>
    <name evidence="2" type="ORF">KIL84_010800</name>
</gene>
<evidence type="ECO:0000313" key="3">
    <source>
        <dbReference type="Proteomes" id="UP000827986"/>
    </source>
</evidence>
<evidence type="ECO:0000256" key="1">
    <source>
        <dbReference type="SAM" id="MobiDB-lite"/>
    </source>
</evidence>
<dbReference type="EMBL" id="JAHDVG010000474">
    <property type="protein sequence ID" value="KAH1177098.1"/>
    <property type="molecule type" value="Genomic_DNA"/>
</dbReference>
<feature type="region of interest" description="Disordered" evidence="1">
    <location>
        <begin position="60"/>
        <end position="172"/>
    </location>
</feature>
<reference evidence="2" key="1">
    <citation type="submission" date="2021-09" db="EMBL/GenBank/DDBJ databases">
        <title>The genome of Mauremys mutica provides insights into the evolution of semi-aquatic lifestyle.</title>
        <authorList>
            <person name="Gong S."/>
            <person name="Gao Y."/>
        </authorList>
    </citation>
    <scope>NUCLEOTIDE SEQUENCE</scope>
    <source>
        <strain evidence="2">MM-2020</strain>
        <tissue evidence="2">Muscle</tissue>
    </source>
</reference>
<dbReference type="AlphaFoldDB" id="A0A9D3XCZ6"/>
<feature type="compositionally biased region" description="Basic and acidic residues" evidence="1">
    <location>
        <begin position="143"/>
        <end position="156"/>
    </location>
</feature>
<dbReference type="Proteomes" id="UP000827986">
    <property type="component" value="Unassembled WGS sequence"/>
</dbReference>
<feature type="compositionally biased region" description="Polar residues" evidence="1">
    <location>
        <begin position="96"/>
        <end position="106"/>
    </location>
</feature>